<dbReference type="PANTHER" id="PTHR21660:SF1">
    <property type="entry name" value="ACYL-COENZYME A THIOESTERASE 13"/>
    <property type="match status" value="1"/>
</dbReference>
<dbReference type="Pfam" id="PF03061">
    <property type="entry name" value="4HBT"/>
    <property type="match status" value="1"/>
</dbReference>
<comment type="caution">
    <text evidence="4">The sequence shown here is derived from an EMBL/GenBank/DDBJ whole genome shotgun (WGS) entry which is preliminary data.</text>
</comment>
<dbReference type="RefSeq" id="WP_343884146.1">
    <property type="nucleotide sequence ID" value="NZ_BAAAKI010000001.1"/>
</dbReference>
<dbReference type="InterPro" id="IPR003736">
    <property type="entry name" value="PAAI_dom"/>
</dbReference>
<dbReference type="NCBIfam" id="TIGR00369">
    <property type="entry name" value="unchar_dom_1"/>
    <property type="match status" value="1"/>
</dbReference>
<dbReference type="SUPFAM" id="SSF54637">
    <property type="entry name" value="Thioesterase/thiol ester dehydrase-isomerase"/>
    <property type="match status" value="1"/>
</dbReference>
<keyword evidence="5" id="KW-1185">Reference proteome</keyword>
<evidence type="ECO:0000256" key="1">
    <source>
        <dbReference type="ARBA" id="ARBA00008324"/>
    </source>
</evidence>
<dbReference type="InterPro" id="IPR006683">
    <property type="entry name" value="Thioestr_dom"/>
</dbReference>
<accession>A0ABW1X031</accession>
<reference evidence="5" key="1">
    <citation type="journal article" date="2019" name="Int. J. Syst. Evol. Microbiol.">
        <title>The Global Catalogue of Microorganisms (GCM) 10K type strain sequencing project: providing services to taxonomists for standard genome sequencing and annotation.</title>
        <authorList>
            <consortium name="The Broad Institute Genomics Platform"/>
            <consortium name="The Broad Institute Genome Sequencing Center for Infectious Disease"/>
            <person name="Wu L."/>
            <person name="Ma J."/>
        </authorList>
    </citation>
    <scope>NUCLEOTIDE SEQUENCE [LARGE SCALE GENOMIC DNA]</scope>
    <source>
        <strain evidence="5">CGMCC 1.15277</strain>
    </source>
</reference>
<evidence type="ECO:0000313" key="4">
    <source>
        <dbReference type="EMBL" id="MFC6396854.1"/>
    </source>
</evidence>
<gene>
    <name evidence="4" type="ORF">ACFP57_07635</name>
</gene>
<dbReference type="EMBL" id="JBHSUA010000015">
    <property type="protein sequence ID" value="MFC6396854.1"/>
    <property type="molecule type" value="Genomic_DNA"/>
</dbReference>
<keyword evidence="2 4" id="KW-0378">Hydrolase</keyword>
<dbReference type="InterPro" id="IPR029069">
    <property type="entry name" value="HotDog_dom_sf"/>
</dbReference>
<dbReference type="CDD" id="cd03443">
    <property type="entry name" value="PaaI_thioesterase"/>
    <property type="match status" value="1"/>
</dbReference>
<protein>
    <submittedName>
        <fullName evidence="4">PaaI family thioesterase</fullName>
        <ecNumber evidence="4">3.1.2.-</ecNumber>
    </submittedName>
</protein>
<sequence length="130" mass="13464">MGFNEHNGITVGDGPTVHMVADERVRNGSGSMHGGMFVALLDSAMGRAIRLRVGEGPVILTMQLSSTFLHKAHLGDELVATGEVVRLSRRTAFANGELVRASDGQVLAQAQGTFALRHLGGVGGGVDGSA</sequence>
<dbReference type="Gene3D" id="3.10.129.10">
    <property type="entry name" value="Hotdog Thioesterase"/>
    <property type="match status" value="1"/>
</dbReference>
<dbReference type="InterPro" id="IPR039298">
    <property type="entry name" value="ACOT13"/>
</dbReference>
<dbReference type="Proteomes" id="UP001596266">
    <property type="component" value="Unassembled WGS sequence"/>
</dbReference>
<dbReference type="EC" id="3.1.2.-" evidence="4"/>
<evidence type="ECO:0000256" key="2">
    <source>
        <dbReference type="ARBA" id="ARBA00022801"/>
    </source>
</evidence>
<evidence type="ECO:0000313" key="5">
    <source>
        <dbReference type="Proteomes" id="UP001596266"/>
    </source>
</evidence>
<feature type="domain" description="Thioesterase" evidence="3">
    <location>
        <begin position="30"/>
        <end position="105"/>
    </location>
</feature>
<dbReference type="GO" id="GO:0016787">
    <property type="term" value="F:hydrolase activity"/>
    <property type="evidence" value="ECO:0007669"/>
    <property type="project" value="UniProtKB-KW"/>
</dbReference>
<comment type="similarity">
    <text evidence="1">Belongs to the thioesterase PaaI family.</text>
</comment>
<evidence type="ECO:0000259" key="3">
    <source>
        <dbReference type="Pfam" id="PF03061"/>
    </source>
</evidence>
<dbReference type="PANTHER" id="PTHR21660">
    <property type="entry name" value="THIOESTERASE SUPERFAMILY MEMBER-RELATED"/>
    <property type="match status" value="1"/>
</dbReference>
<organism evidence="4 5">
    <name type="scientific">Luteococcus sanguinis</name>
    <dbReference type="NCBI Taxonomy" id="174038"/>
    <lineage>
        <taxon>Bacteria</taxon>
        <taxon>Bacillati</taxon>
        <taxon>Actinomycetota</taxon>
        <taxon>Actinomycetes</taxon>
        <taxon>Propionibacteriales</taxon>
        <taxon>Propionibacteriaceae</taxon>
        <taxon>Luteococcus</taxon>
    </lineage>
</organism>
<name>A0ABW1X031_9ACTN</name>
<proteinExistence type="inferred from homology"/>